<gene>
    <name evidence="3" type="ORF">BIP78_1131</name>
</gene>
<protein>
    <submittedName>
        <fullName evidence="3">2-oxoglutarate/2-oxoacid ferredoxin oxidoreductase, beta subunit</fullName>
    </submittedName>
</protein>
<dbReference type="GO" id="GO:0045333">
    <property type="term" value="P:cellular respiration"/>
    <property type="evidence" value="ECO:0007669"/>
    <property type="project" value="UniProtKB-ARBA"/>
</dbReference>
<evidence type="ECO:0000259" key="2">
    <source>
        <dbReference type="Pfam" id="PF02775"/>
    </source>
</evidence>
<dbReference type="GO" id="GO:0016625">
    <property type="term" value="F:oxidoreductase activity, acting on the aldehyde or oxo group of donors, iron-sulfur protein as acceptor"/>
    <property type="evidence" value="ECO:0007669"/>
    <property type="project" value="UniProtKB-ARBA"/>
</dbReference>
<dbReference type="InterPro" id="IPR029061">
    <property type="entry name" value="THDP-binding"/>
</dbReference>
<dbReference type="Proteomes" id="UP000287233">
    <property type="component" value="Chromosome"/>
</dbReference>
<evidence type="ECO:0000313" key="3">
    <source>
        <dbReference type="EMBL" id="QAA76897.1"/>
    </source>
</evidence>
<reference evidence="4" key="1">
    <citation type="submission" date="2018-12" db="EMBL/GenBank/DDBJ databases">
        <title>Complete genome sequence of an uncultured bacterium of the candidate phylum Bipolaricaulota.</title>
        <authorList>
            <person name="Kadnikov V.V."/>
            <person name="Mardanov A.V."/>
            <person name="Beletsky A.V."/>
            <person name="Frank Y.A."/>
            <person name="Karnachuk O.V."/>
            <person name="Ravin N.V."/>
        </authorList>
    </citation>
    <scope>NUCLEOTIDE SEQUENCE [LARGE SCALE GENOMIC DNA]</scope>
</reference>
<dbReference type="AlphaFoldDB" id="A0A410FUZ2"/>
<dbReference type="PANTHER" id="PTHR48084:SF1">
    <property type="entry name" value="2-OXOGLUTARATE SYNTHASE SUBUNIT KORB"/>
    <property type="match status" value="1"/>
</dbReference>
<dbReference type="Pfam" id="PF02775">
    <property type="entry name" value="TPP_enzyme_C"/>
    <property type="match status" value="1"/>
</dbReference>
<dbReference type="KEGG" id="bih:BIP78_1131"/>
<keyword evidence="1" id="KW-0560">Oxidoreductase</keyword>
<dbReference type="InterPro" id="IPR011766">
    <property type="entry name" value="TPP_enzyme_TPP-bd"/>
</dbReference>
<dbReference type="EMBL" id="CP034928">
    <property type="protein sequence ID" value="QAA76897.1"/>
    <property type="molecule type" value="Genomic_DNA"/>
</dbReference>
<dbReference type="PANTHER" id="PTHR48084">
    <property type="entry name" value="2-OXOGLUTARATE OXIDOREDUCTASE SUBUNIT KORB-RELATED"/>
    <property type="match status" value="1"/>
</dbReference>
<organism evidence="3 4">
    <name type="scientific">Bipolaricaulis sibiricus</name>
    <dbReference type="NCBI Taxonomy" id="2501609"/>
    <lineage>
        <taxon>Bacteria</taxon>
        <taxon>Candidatus Bipolaricaulota</taxon>
        <taxon>Candidatus Bipolaricaulia</taxon>
        <taxon>Candidatus Bipolaricaulales</taxon>
        <taxon>Candidatus Bipolaricaulaceae</taxon>
        <taxon>Candidatus Bipolaricaulis</taxon>
    </lineage>
</organism>
<name>A0A410FUZ2_BIPS1</name>
<dbReference type="Gene3D" id="3.40.50.970">
    <property type="match status" value="1"/>
</dbReference>
<dbReference type="SUPFAM" id="SSF52518">
    <property type="entry name" value="Thiamin diphosphate-binding fold (THDP-binding)"/>
    <property type="match status" value="1"/>
</dbReference>
<evidence type="ECO:0000256" key="1">
    <source>
        <dbReference type="ARBA" id="ARBA00023002"/>
    </source>
</evidence>
<sequence length="272" mass="28737">MNHPLHAYLREEVLPGPFCPGCGNGLVLGALVRAIARAGHADLRKFAFVSGIGCAAWIPSPHLRADSLHVAHGRAIPTAIGVKLRRPDLNVVVVGGDGDIAGIGGNHLVHAARRNADIVVVMVNNLVYGMTGGQVGPTTPHGLPTSTTPYGNPEAPMDAAAVVAAAGANYAARWTVAHPRRLEEALHTALGKTGFRFVEALSQCPARVGGRLKMEPAVFLNWLKEWSVPLGEADRDATGDRFTVGEYTNRDRPGLVETLAGLRPKGGRDERG</sequence>
<evidence type="ECO:0000313" key="4">
    <source>
        <dbReference type="Proteomes" id="UP000287233"/>
    </source>
</evidence>
<feature type="domain" description="Thiamine pyrophosphate enzyme TPP-binding" evidence="2">
    <location>
        <begin position="61"/>
        <end position="199"/>
    </location>
</feature>
<dbReference type="GO" id="GO:0030976">
    <property type="term" value="F:thiamine pyrophosphate binding"/>
    <property type="evidence" value="ECO:0007669"/>
    <property type="project" value="InterPro"/>
</dbReference>
<accession>A0A410FUZ2</accession>
<dbReference type="InterPro" id="IPR051457">
    <property type="entry name" value="2-oxoacid:Fd_oxidoreductase"/>
</dbReference>
<proteinExistence type="predicted"/>